<dbReference type="PANTHER" id="PTHR42937:SF1">
    <property type="entry name" value="DIAMINOPROPIONATE AMMONIA-LYASE"/>
    <property type="match status" value="1"/>
</dbReference>
<dbReference type="Gene3D" id="3.40.50.1100">
    <property type="match status" value="2"/>
</dbReference>
<comment type="cofactor">
    <cofactor evidence="1">
        <name>pyridoxal 5'-phosphate</name>
        <dbReference type="ChEBI" id="CHEBI:597326"/>
    </cofactor>
</comment>
<dbReference type="NCBIfam" id="TIGR03528">
    <property type="entry name" value="2_3_DAP_am_ly"/>
    <property type="match status" value="1"/>
</dbReference>
<dbReference type="Pfam" id="PF00291">
    <property type="entry name" value="PALP"/>
    <property type="match status" value="1"/>
</dbReference>
<dbReference type="RefSeq" id="WP_205049880.1">
    <property type="nucleotide sequence ID" value="NZ_JACJKX010000004.1"/>
</dbReference>
<proteinExistence type="predicted"/>
<dbReference type="InterPro" id="IPR010081">
    <property type="entry name" value="DiNH2opropionate_NH3_lyase"/>
</dbReference>
<dbReference type="SUPFAM" id="SSF53686">
    <property type="entry name" value="Tryptophan synthase beta subunit-like PLP-dependent enzymes"/>
    <property type="match status" value="1"/>
</dbReference>
<evidence type="ECO:0000259" key="3">
    <source>
        <dbReference type="Pfam" id="PF00291"/>
    </source>
</evidence>
<dbReference type="InterPro" id="IPR001926">
    <property type="entry name" value="TrpB-like_PALP"/>
</dbReference>
<evidence type="ECO:0000256" key="1">
    <source>
        <dbReference type="ARBA" id="ARBA00001933"/>
    </source>
</evidence>
<keyword evidence="2" id="KW-0663">Pyridoxal phosphate</keyword>
<gene>
    <name evidence="4" type="primary">dpaL</name>
    <name evidence="4" type="ORF">H5985_03215</name>
</gene>
<accession>A0ABS2GS45</accession>
<name>A0ABS2GS45_9BURK</name>
<dbReference type="InterPro" id="IPR019871">
    <property type="entry name" value="DiNH2propionate_NH3-lyase_sub"/>
</dbReference>
<dbReference type="CDD" id="cd00640">
    <property type="entry name" value="Trp-synth-beta_II"/>
    <property type="match status" value="1"/>
</dbReference>
<dbReference type="InterPro" id="IPR036052">
    <property type="entry name" value="TrpB-like_PALP_sf"/>
</dbReference>
<protein>
    <submittedName>
        <fullName evidence="4">Diaminopropionate ammonia-lyase</fullName>
        <ecNumber evidence="4">4.3.1.15</ecNumber>
    </submittedName>
</protein>
<evidence type="ECO:0000313" key="5">
    <source>
        <dbReference type="Proteomes" id="UP000777002"/>
    </source>
</evidence>
<dbReference type="NCBIfam" id="NF006058">
    <property type="entry name" value="PRK08206.1"/>
    <property type="match status" value="1"/>
</dbReference>
<dbReference type="PANTHER" id="PTHR42937">
    <property type="match status" value="1"/>
</dbReference>
<dbReference type="NCBIfam" id="TIGR01747">
    <property type="entry name" value="diampropi_NH3ly"/>
    <property type="match status" value="1"/>
</dbReference>
<dbReference type="EC" id="4.3.1.15" evidence="4"/>
<sequence length="400" mass="43350">MSKTIDCVRFQPKSEACSLMKAFDEKKAQEVLRYHQTLPVYEKTPLTKLSAFAQSVGVKEIFVKDESYRFGLNAFKALGSSYCMATLMAEKLGLSAQEVTFEKITTPESKKALGELTFVTATDGNHGRGVAWSAKMLGHKSIVLMPKGTAPERLANIQKLGSDASITDFVYDVTVQMAARKAQEVGGILVQDTSWDGYEDIPTRIMQGYLTLGMEIIEALGSSRPTHVFLQAGVGSMAAAVAAFFANFYGKNRPVITIVEPNGADCLYRTAKAADGKIHAYEGELHSIMAGLCCGIPCTVAWEILEHCADFFVSMPDFVAADGMRILGAPMAGDTRIISGESGASCFGLVADVLRKPEYATLKEQLGLNQDSSILCISTEGDTDREGYRKVVWDGAYTAD</sequence>
<organism evidence="4 5">
    <name type="scientific">Parasutterella secunda</name>
    <dbReference type="NCBI Taxonomy" id="626947"/>
    <lineage>
        <taxon>Bacteria</taxon>
        <taxon>Pseudomonadati</taxon>
        <taxon>Pseudomonadota</taxon>
        <taxon>Betaproteobacteria</taxon>
        <taxon>Burkholderiales</taxon>
        <taxon>Sutterellaceae</taxon>
        <taxon>Parasutterella</taxon>
    </lineage>
</organism>
<keyword evidence="5" id="KW-1185">Reference proteome</keyword>
<evidence type="ECO:0000313" key="4">
    <source>
        <dbReference type="EMBL" id="MBM6928281.1"/>
    </source>
</evidence>
<comment type="caution">
    <text evidence="4">The sequence shown here is derived from an EMBL/GenBank/DDBJ whole genome shotgun (WGS) entry which is preliminary data.</text>
</comment>
<dbReference type="GO" id="GO:0008838">
    <property type="term" value="F:diaminopropionate ammonia-lyase activity"/>
    <property type="evidence" value="ECO:0007669"/>
    <property type="project" value="UniProtKB-EC"/>
</dbReference>
<dbReference type="Proteomes" id="UP000777002">
    <property type="component" value="Unassembled WGS sequence"/>
</dbReference>
<evidence type="ECO:0000256" key="2">
    <source>
        <dbReference type="ARBA" id="ARBA00022898"/>
    </source>
</evidence>
<keyword evidence="4" id="KW-0456">Lyase</keyword>
<dbReference type="EMBL" id="JACJKX010000004">
    <property type="protein sequence ID" value="MBM6928281.1"/>
    <property type="molecule type" value="Genomic_DNA"/>
</dbReference>
<reference evidence="4 5" key="1">
    <citation type="journal article" date="2021" name="Sci. Rep.">
        <title>The distribution of antibiotic resistance genes in chicken gut microbiota commensals.</title>
        <authorList>
            <person name="Juricova H."/>
            <person name="Matiasovicova J."/>
            <person name="Kubasova T."/>
            <person name="Cejkova D."/>
            <person name="Rychlik I."/>
        </authorList>
    </citation>
    <scope>NUCLEOTIDE SEQUENCE [LARGE SCALE GENOMIC DNA]</scope>
    <source>
        <strain evidence="4 5">An562</strain>
    </source>
</reference>
<feature type="domain" description="Tryptophan synthase beta chain-like PALP" evidence="3">
    <location>
        <begin position="40"/>
        <end position="345"/>
    </location>
</feature>